<feature type="domain" description="CheW-like" evidence="14">
    <location>
        <begin position="445"/>
        <end position="584"/>
    </location>
</feature>
<dbReference type="InterPro" id="IPR051315">
    <property type="entry name" value="Bact_Chemotaxis_CheA"/>
</dbReference>
<dbReference type="PROSITE" id="PS50894">
    <property type="entry name" value="HPT"/>
    <property type="match status" value="1"/>
</dbReference>
<dbReference type="Pfam" id="PF00072">
    <property type="entry name" value="Response_reg"/>
    <property type="match status" value="1"/>
</dbReference>
<dbReference type="PANTHER" id="PTHR43395:SF1">
    <property type="entry name" value="CHEMOTAXIS PROTEIN CHEA"/>
    <property type="match status" value="1"/>
</dbReference>
<keyword evidence="4 10" id="KW-0597">Phosphoprotein</keyword>
<evidence type="ECO:0000313" key="17">
    <source>
        <dbReference type="Proteomes" id="UP001319121"/>
    </source>
</evidence>
<keyword evidence="7" id="KW-0902">Two-component regulatory system</keyword>
<evidence type="ECO:0000256" key="6">
    <source>
        <dbReference type="ARBA" id="ARBA00022777"/>
    </source>
</evidence>
<dbReference type="PANTHER" id="PTHR43395">
    <property type="entry name" value="SENSOR HISTIDINE KINASE CHEA"/>
    <property type="match status" value="1"/>
</dbReference>
<evidence type="ECO:0000256" key="2">
    <source>
        <dbReference type="ARBA" id="ARBA00012438"/>
    </source>
</evidence>
<comment type="function">
    <text evidence="8">Involved in the transmission of sensory signals from the chemoreceptors to the flagellar motors. CheA is autophosphorylated; it can transfer its phosphate group to either CheB or CheY.</text>
</comment>
<dbReference type="Pfam" id="PF01584">
    <property type="entry name" value="CheW"/>
    <property type="match status" value="1"/>
</dbReference>
<dbReference type="PROSITE" id="PS50109">
    <property type="entry name" value="HIS_KIN"/>
    <property type="match status" value="1"/>
</dbReference>
<dbReference type="InterPro" id="IPR036097">
    <property type="entry name" value="HisK_dim/P_sf"/>
</dbReference>
<dbReference type="SMART" id="SM00260">
    <property type="entry name" value="CheW"/>
    <property type="match status" value="1"/>
</dbReference>
<evidence type="ECO:0000256" key="4">
    <source>
        <dbReference type="ARBA" id="ARBA00022553"/>
    </source>
</evidence>
<dbReference type="InterPro" id="IPR002545">
    <property type="entry name" value="CheW-lke_dom"/>
</dbReference>
<name>A0AAN1VZA5_9PROT</name>
<evidence type="ECO:0000259" key="12">
    <source>
        <dbReference type="PROSITE" id="PS50109"/>
    </source>
</evidence>
<evidence type="ECO:0000256" key="8">
    <source>
        <dbReference type="ARBA" id="ARBA00035100"/>
    </source>
</evidence>
<dbReference type="KEGG" id="fku:FGKAn22_07880"/>
<dbReference type="InterPro" id="IPR037006">
    <property type="entry name" value="CheA-like_homodim_sf"/>
</dbReference>
<keyword evidence="6 16" id="KW-0418">Kinase</keyword>
<dbReference type="PRINTS" id="PR00344">
    <property type="entry name" value="BCTRLSENSOR"/>
</dbReference>
<dbReference type="GO" id="GO:0000155">
    <property type="term" value="F:phosphorelay sensor kinase activity"/>
    <property type="evidence" value="ECO:0007669"/>
    <property type="project" value="InterPro"/>
</dbReference>
<dbReference type="EMBL" id="AP019536">
    <property type="protein sequence ID" value="BBI99095.1"/>
    <property type="molecule type" value="Genomic_DNA"/>
</dbReference>
<reference evidence="16 17" key="1">
    <citation type="submission" date="2019-03" db="EMBL/GenBank/DDBJ databases">
        <title>Complete genome sequence of Ferrigenium kumadai strain An22, a microaerophilic iron-oxidizing bacterium isolated from a paddy field soil.</title>
        <authorList>
            <person name="Watanabe T."/>
            <person name="Asakawa S."/>
        </authorList>
    </citation>
    <scope>NUCLEOTIDE SEQUENCE [LARGE SCALE GENOMIC DNA]</scope>
    <source>
        <strain evidence="16 17">An22</strain>
    </source>
</reference>
<accession>A0AAN1VZA5</accession>
<dbReference type="Pfam" id="PF01627">
    <property type="entry name" value="Hpt"/>
    <property type="match status" value="1"/>
</dbReference>
<evidence type="ECO:0000259" key="15">
    <source>
        <dbReference type="PROSITE" id="PS50894"/>
    </source>
</evidence>
<dbReference type="InterPro" id="IPR008207">
    <property type="entry name" value="Sig_transdc_His_kin_Hpt_dom"/>
</dbReference>
<dbReference type="SUPFAM" id="SSF55874">
    <property type="entry name" value="ATPase domain of HSP90 chaperone/DNA topoisomerase II/histidine kinase"/>
    <property type="match status" value="1"/>
</dbReference>
<dbReference type="CDD" id="cd00088">
    <property type="entry name" value="HPT"/>
    <property type="match status" value="1"/>
</dbReference>
<evidence type="ECO:0000256" key="7">
    <source>
        <dbReference type="ARBA" id="ARBA00023012"/>
    </source>
</evidence>
<dbReference type="RefSeq" id="WP_212786693.1">
    <property type="nucleotide sequence ID" value="NZ_AP019536.1"/>
</dbReference>
<feature type="domain" description="Histidine kinase" evidence="12">
    <location>
        <begin position="211"/>
        <end position="443"/>
    </location>
</feature>
<evidence type="ECO:0000256" key="10">
    <source>
        <dbReference type="PROSITE-ProRule" id="PRU00169"/>
    </source>
</evidence>
<dbReference type="SMART" id="SM00448">
    <property type="entry name" value="REC"/>
    <property type="match status" value="1"/>
</dbReference>
<dbReference type="SUPFAM" id="SSF47226">
    <property type="entry name" value="Histidine-containing phosphotransfer domain, HPT domain"/>
    <property type="match status" value="1"/>
</dbReference>
<protein>
    <recommendedName>
        <fullName evidence="3">Chemotaxis protein CheA</fullName>
        <ecNumber evidence="2">2.7.13.3</ecNumber>
    </recommendedName>
</protein>
<proteinExistence type="predicted"/>
<dbReference type="InterPro" id="IPR001789">
    <property type="entry name" value="Sig_transdc_resp-reg_receiver"/>
</dbReference>
<evidence type="ECO:0000259" key="13">
    <source>
        <dbReference type="PROSITE" id="PS50110"/>
    </source>
</evidence>
<dbReference type="InterPro" id="IPR036641">
    <property type="entry name" value="HPT_dom_sf"/>
</dbReference>
<dbReference type="Gene3D" id="1.10.287.560">
    <property type="entry name" value="Histidine kinase CheA-like, homodimeric domain"/>
    <property type="match status" value="1"/>
</dbReference>
<dbReference type="Gene3D" id="3.40.50.2300">
    <property type="match status" value="1"/>
</dbReference>
<evidence type="ECO:0000256" key="5">
    <source>
        <dbReference type="ARBA" id="ARBA00022679"/>
    </source>
</evidence>
<dbReference type="PROSITE" id="PS50110">
    <property type="entry name" value="RESPONSE_REGULATORY"/>
    <property type="match status" value="1"/>
</dbReference>
<dbReference type="GO" id="GO:0006935">
    <property type="term" value="P:chemotaxis"/>
    <property type="evidence" value="ECO:0007669"/>
    <property type="project" value="InterPro"/>
</dbReference>
<feature type="domain" description="HPt" evidence="15">
    <location>
        <begin position="1"/>
        <end position="104"/>
    </location>
</feature>
<dbReference type="Gene3D" id="1.20.120.160">
    <property type="entry name" value="HPT domain"/>
    <property type="match status" value="1"/>
</dbReference>
<evidence type="ECO:0000256" key="9">
    <source>
        <dbReference type="PROSITE-ProRule" id="PRU00110"/>
    </source>
</evidence>
<evidence type="ECO:0000256" key="11">
    <source>
        <dbReference type="SAM" id="MobiDB-lite"/>
    </source>
</evidence>
<feature type="compositionally biased region" description="Low complexity" evidence="11">
    <location>
        <begin position="130"/>
        <end position="152"/>
    </location>
</feature>
<dbReference type="Proteomes" id="UP001319121">
    <property type="component" value="Chromosome"/>
</dbReference>
<dbReference type="SMART" id="SM00073">
    <property type="entry name" value="HPT"/>
    <property type="match status" value="1"/>
</dbReference>
<dbReference type="InterPro" id="IPR005467">
    <property type="entry name" value="His_kinase_dom"/>
</dbReference>
<dbReference type="SUPFAM" id="SSF52172">
    <property type="entry name" value="CheY-like"/>
    <property type="match status" value="1"/>
</dbReference>
<dbReference type="SMART" id="SM00387">
    <property type="entry name" value="HATPase_c"/>
    <property type="match status" value="1"/>
</dbReference>
<evidence type="ECO:0000259" key="14">
    <source>
        <dbReference type="PROSITE" id="PS50851"/>
    </source>
</evidence>
<gene>
    <name evidence="16" type="ORF">FGKAn22_07880</name>
</gene>
<dbReference type="FunFam" id="3.30.565.10:FF:000016">
    <property type="entry name" value="Chemotaxis protein CheA, putative"/>
    <property type="match status" value="1"/>
</dbReference>
<evidence type="ECO:0000256" key="1">
    <source>
        <dbReference type="ARBA" id="ARBA00000085"/>
    </source>
</evidence>
<dbReference type="Gene3D" id="2.30.30.40">
    <property type="entry name" value="SH3 Domains"/>
    <property type="match status" value="1"/>
</dbReference>
<keyword evidence="17" id="KW-1185">Reference proteome</keyword>
<dbReference type="Pfam" id="PF02895">
    <property type="entry name" value="H-kinase_dim"/>
    <property type="match status" value="1"/>
</dbReference>
<feature type="domain" description="Response regulatory" evidence="13">
    <location>
        <begin position="603"/>
        <end position="719"/>
    </location>
</feature>
<dbReference type="InterPro" id="IPR036890">
    <property type="entry name" value="HATPase_C_sf"/>
</dbReference>
<evidence type="ECO:0000313" key="16">
    <source>
        <dbReference type="EMBL" id="BBI99095.1"/>
    </source>
</evidence>
<evidence type="ECO:0000256" key="3">
    <source>
        <dbReference type="ARBA" id="ARBA00021495"/>
    </source>
</evidence>
<dbReference type="InterPro" id="IPR004358">
    <property type="entry name" value="Sig_transdc_His_kin-like_C"/>
</dbReference>
<dbReference type="PROSITE" id="PS50851">
    <property type="entry name" value="CHEW"/>
    <property type="match status" value="1"/>
</dbReference>
<dbReference type="Gene3D" id="3.30.565.10">
    <property type="entry name" value="Histidine kinase-like ATPase, C-terminal domain"/>
    <property type="match status" value="1"/>
</dbReference>
<dbReference type="InterPro" id="IPR011006">
    <property type="entry name" value="CheY-like_superfamily"/>
</dbReference>
<dbReference type="EC" id="2.7.13.3" evidence="2"/>
<dbReference type="InterPro" id="IPR004105">
    <property type="entry name" value="CheA-like_dim"/>
</dbReference>
<keyword evidence="5" id="KW-0808">Transferase</keyword>
<feature type="region of interest" description="Disordered" evidence="11">
    <location>
        <begin position="112"/>
        <end position="153"/>
    </location>
</feature>
<feature type="modified residue" description="4-aspartylphosphate" evidence="10">
    <location>
        <position position="652"/>
    </location>
</feature>
<dbReference type="SUPFAM" id="SSF50341">
    <property type="entry name" value="CheW-like"/>
    <property type="match status" value="1"/>
</dbReference>
<dbReference type="Pfam" id="PF02518">
    <property type="entry name" value="HATPase_c"/>
    <property type="match status" value="1"/>
</dbReference>
<dbReference type="InterPro" id="IPR003594">
    <property type="entry name" value="HATPase_dom"/>
</dbReference>
<dbReference type="SUPFAM" id="SSF47384">
    <property type="entry name" value="Homodimeric domain of signal transducing histidine kinase"/>
    <property type="match status" value="1"/>
</dbReference>
<dbReference type="AlphaFoldDB" id="A0AAN1VZA5"/>
<comment type="catalytic activity">
    <reaction evidence="1">
        <text>ATP + protein L-histidine = ADP + protein N-phospho-L-histidine.</text>
        <dbReference type="EC" id="2.7.13.3"/>
    </reaction>
</comment>
<dbReference type="GO" id="GO:0005737">
    <property type="term" value="C:cytoplasm"/>
    <property type="evidence" value="ECO:0007669"/>
    <property type="project" value="InterPro"/>
</dbReference>
<feature type="compositionally biased region" description="Polar residues" evidence="11">
    <location>
        <begin position="117"/>
        <end position="127"/>
    </location>
</feature>
<organism evidence="16 17">
    <name type="scientific">Ferrigenium kumadai</name>
    <dbReference type="NCBI Taxonomy" id="1682490"/>
    <lineage>
        <taxon>Bacteria</taxon>
        <taxon>Pseudomonadati</taxon>
        <taxon>Pseudomonadota</taxon>
        <taxon>Betaproteobacteria</taxon>
        <taxon>Nitrosomonadales</taxon>
        <taxon>Gallionellaceae</taxon>
        <taxon>Ferrigenium</taxon>
    </lineage>
</organism>
<feature type="modified residue" description="Phosphohistidine" evidence="9">
    <location>
        <position position="47"/>
    </location>
</feature>
<sequence length="720" mass="79099">MIEDKELRSLFKIESEERLQHLDTGLLRLEETPSDLALLEDLFREAHSLKGAARMLGLIDIQTLSHQLEDALGAARKGEALLQAEAVASMNKTLEAIRRLVQIEIGETATPVGAVQKTEQPPVSQPGTEPAPTIPQQAIPQPATSQPAAPKQETFRIETIRVDPKKLDALMTQAGELTVTKIRIARRLAEVDELLDYCEEWERALHAKQANASEQIAQRLESLQATLSHLRGGAYEDSARLDFVSDQLESGIRTMRLLPMSTLFVLFPRLVHDLAQELHKEVELVLEGQETVADKRVLEEMKDPLMHMLRNAIGHGIESPEQRAQAGKPRSGTIRVKASQTPAGIVIEVSDDGRGLDLDEIRRTALKHNMYREDELAAMSTEQLQSLILVAGFSTVGFVTELSGRGVGLDVVRNNVEQLKGELRIESVPGKGMTLRTQLPVSLATVQVLVVAANGYRYALPVEHVQFSRKVELRSLYTMEGKRTISLDAQAISVAWLTELLDITSPAIRQTRGAQAVSTCVVLTVGEERFGLMVDDLIDELEVVLKPQGKLLKRVRNVAGATILETGEVCMVLNPHDLLKTLRKSSVAATPVAAAETAPARKVLLLAEDSITTRTQEKRILEGAGYEVVTAVDGADAYNKLGSRSFDAVVSDIVMPNMTGLDLTEKIRADKKYTELPIILVTSLASEEDQRRGLEAGANAYIAKPSFDQQVLLECLARLI</sequence>
<dbReference type="InterPro" id="IPR036061">
    <property type="entry name" value="CheW-like_dom_sf"/>
</dbReference>
<dbReference type="SMART" id="SM01231">
    <property type="entry name" value="H-kinase_dim"/>
    <property type="match status" value="1"/>
</dbReference>